<accession>A0A9D7AI81</accession>
<protein>
    <submittedName>
        <fullName evidence="3">Phage portal protein</fullName>
    </submittedName>
</protein>
<evidence type="ECO:0000313" key="4">
    <source>
        <dbReference type="Proteomes" id="UP000807542"/>
    </source>
</evidence>
<dbReference type="GO" id="GO:0019068">
    <property type="term" value="P:virion assembly"/>
    <property type="evidence" value="ECO:0007669"/>
    <property type="project" value="InterPro"/>
</dbReference>
<dbReference type="GO" id="GO:0005198">
    <property type="term" value="F:structural molecule activity"/>
    <property type="evidence" value="ECO:0007669"/>
    <property type="project" value="InterPro"/>
</dbReference>
<name>A0A9D7AI81_9GAMM</name>
<dbReference type="EMBL" id="JADRCP010000001">
    <property type="protein sequence ID" value="MBK5176545.1"/>
    <property type="molecule type" value="Genomic_DNA"/>
</dbReference>
<gene>
    <name evidence="3" type="ORF">I2492_09430</name>
    <name evidence="2" type="ORF">I2493_09430</name>
</gene>
<dbReference type="Pfam" id="PF05136">
    <property type="entry name" value="Phage_portal_2"/>
    <property type="match status" value="1"/>
</dbReference>
<dbReference type="Proteomes" id="UP001296969">
    <property type="component" value="Unassembled WGS sequence"/>
</dbReference>
<dbReference type="InterPro" id="IPR006429">
    <property type="entry name" value="Phage_lambda_portal"/>
</dbReference>
<reference evidence="3 5" key="1">
    <citation type="submission" date="2020-11" db="EMBL/GenBank/DDBJ databases">
        <title>Insectihabitans protaetiae gen. nov. sp. nov. and Insectihabitans allomyrinae sp. nov., isolated from larvae of Protaetia brevitarsis seulensis and Allomyrina dichotoma, respectively.</title>
        <authorList>
            <person name="Lee S.D."/>
            <person name="Byeon Y.-S."/>
            <person name="Kim S.-M."/>
            <person name="Yang H.L."/>
            <person name="Kim I.S."/>
        </authorList>
    </citation>
    <scope>NUCLEOTIDE SEQUENCE</scope>
    <source>
        <strain evidence="3">CWB-B4</strain>
        <strain evidence="2 5">CWB-B43</strain>
    </source>
</reference>
<evidence type="ECO:0000313" key="5">
    <source>
        <dbReference type="Proteomes" id="UP001296969"/>
    </source>
</evidence>
<evidence type="ECO:0000313" key="2">
    <source>
        <dbReference type="EMBL" id="MBK5073236.1"/>
    </source>
</evidence>
<evidence type="ECO:0000256" key="1">
    <source>
        <dbReference type="SAM" id="MobiDB-lite"/>
    </source>
</evidence>
<evidence type="ECO:0000313" key="3">
    <source>
        <dbReference type="EMBL" id="MBK5176545.1"/>
    </source>
</evidence>
<dbReference type="AlphaFoldDB" id="A0A9D7AI81"/>
<proteinExistence type="predicted"/>
<comment type="caution">
    <text evidence="3">The sequence shown here is derived from an EMBL/GenBank/DDBJ whole genome shotgun (WGS) entry which is preliminary data.</text>
</comment>
<dbReference type="RefSeq" id="WP_228398094.1">
    <property type="nucleotide sequence ID" value="NZ_JADRCP010000001.1"/>
</dbReference>
<keyword evidence="5" id="KW-1185">Reference proteome</keyword>
<dbReference type="NCBIfam" id="TIGR01539">
    <property type="entry name" value="portal_lambda"/>
    <property type="match status" value="1"/>
</dbReference>
<feature type="region of interest" description="Disordered" evidence="1">
    <location>
        <begin position="309"/>
        <end position="335"/>
    </location>
</feature>
<dbReference type="EMBL" id="JADRCQ010000001">
    <property type="protein sequence ID" value="MBK5073236.1"/>
    <property type="molecule type" value="Genomic_DNA"/>
</dbReference>
<dbReference type="Proteomes" id="UP000807542">
    <property type="component" value="Unassembled WGS sequence"/>
</dbReference>
<sequence>MGMLENTIAYFAPVWAQKRDEARMRLSLSAQTRGIFSGGGAYTGASNNRTLKDWSTSSADVNSATLPDLPVLRDRSIHLYNNTATAHGAIKTINTNVIGTGLLVRSIPDTDVLGITQEEALEWAYKAEREFEQWAESPLSCDFARQLCFAEIQRVASIAQQLSGDVFVLMPHKPRKGTIYDLRLQLIDAARVSNPNDKPDDEKIAGGIEHDEDKVPIAIHIRTPHPGDNLTYAAPRWDRVELYGAKTGRRNVLHIMEHDRISQLRAAPILAPVIEQIRQISKYTEAELQAAVINAVLAVFVKRDAETDNIDSSIDDDDEEKPWERADNPQSLGSGTWIDGAPGEELQIVNSARPSNQFDPFFTASMKQIGMALELPYEILMKQFNSSYSAARAALMDAWKMFRARRKWLVNKLCQPTYEELITEAIIKGRIRAPGFFDDLTIRRAYLKTQWVGPTPGQLDPGKEYDAANKAVEYGFHTRTQATAELTGQDHDEVIKGLSREQALRERYGVTLNTGMFQPVATNDKQKTEEEI</sequence>
<feature type="compositionally biased region" description="Acidic residues" evidence="1">
    <location>
        <begin position="309"/>
        <end position="321"/>
    </location>
</feature>
<organism evidence="3 4">
    <name type="scientific">Limnobaculum xujianqingii</name>
    <dbReference type="NCBI Taxonomy" id="2738837"/>
    <lineage>
        <taxon>Bacteria</taxon>
        <taxon>Pseudomonadati</taxon>
        <taxon>Pseudomonadota</taxon>
        <taxon>Gammaproteobacteria</taxon>
        <taxon>Enterobacterales</taxon>
        <taxon>Budviciaceae</taxon>
        <taxon>Limnobaculum</taxon>
    </lineage>
</organism>